<accession>A0AA46PQL3</accession>
<keyword evidence="1" id="KW-0732">Signal</keyword>
<dbReference type="RefSeq" id="WP_263503940.1">
    <property type="nucleotide sequence ID" value="NZ_CP089047.1"/>
</dbReference>
<dbReference type="EMBL" id="CP089047">
    <property type="protein sequence ID" value="UYF77375.1"/>
    <property type="molecule type" value="Genomic_DNA"/>
</dbReference>
<keyword evidence="2" id="KW-0614">Plasmid</keyword>
<evidence type="ECO:0000313" key="2">
    <source>
        <dbReference type="EMBL" id="UYF77375.1"/>
    </source>
</evidence>
<gene>
    <name evidence="2" type="ORF">LSO58_18725</name>
</gene>
<reference evidence="2" key="1">
    <citation type="journal article" date="2022" name="J Glob Antimicrob Resist">
        <title>Comparative analysis of IMP-4- and OXA-58-containing plasmids of three carbapenemase-producing Acinetobacter ursingii strains in the Netherlands.</title>
        <authorList>
            <person name="Hendrickx A.P.A."/>
            <person name="Schade R.P."/>
            <person name="Landman F."/>
            <person name="Bosch T."/>
            <person name="Schouls L.M."/>
            <person name="van Dijk K."/>
        </authorList>
    </citation>
    <scope>NUCLEOTIDE SEQUENCE</scope>
    <source>
        <strain evidence="2">RIVM_C010761</strain>
    </source>
</reference>
<organism evidence="2 3">
    <name type="scientific">Acinetobacter ursingii</name>
    <dbReference type="NCBI Taxonomy" id="108980"/>
    <lineage>
        <taxon>Bacteria</taxon>
        <taxon>Pseudomonadati</taxon>
        <taxon>Pseudomonadota</taxon>
        <taxon>Gammaproteobacteria</taxon>
        <taxon>Moraxellales</taxon>
        <taxon>Moraxellaceae</taxon>
        <taxon>Acinetobacter</taxon>
    </lineage>
</organism>
<name>A0AA46PQL3_9GAMM</name>
<geneLocation type="plasmid" evidence="2 3">
    <name>pRIVM_C010761_3</name>
</geneLocation>
<proteinExistence type="predicted"/>
<evidence type="ECO:0000256" key="1">
    <source>
        <dbReference type="SAM" id="SignalP"/>
    </source>
</evidence>
<feature type="chain" id="PRO_5041401686" evidence="1">
    <location>
        <begin position="22"/>
        <end position="272"/>
    </location>
</feature>
<protein>
    <submittedName>
        <fullName evidence="2">Transglycosylase SLT domain-containing protein</fullName>
    </submittedName>
</protein>
<dbReference type="Proteomes" id="UP001164081">
    <property type="component" value="Plasmid pRIVM_C010761_3"/>
</dbReference>
<evidence type="ECO:0000313" key="3">
    <source>
        <dbReference type="Proteomes" id="UP001164081"/>
    </source>
</evidence>
<feature type="signal peptide" evidence="1">
    <location>
        <begin position="1"/>
        <end position="21"/>
    </location>
</feature>
<dbReference type="InterPro" id="IPR023346">
    <property type="entry name" value="Lysozyme-like_dom_sf"/>
</dbReference>
<dbReference type="AlphaFoldDB" id="A0AA46PQL3"/>
<dbReference type="SUPFAM" id="SSF53955">
    <property type="entry name" value="Lysozyme-like"/>
    <property type="match status" value="1"/>
</dbReference>
<sequence>MSDSKLICLCLISFFSNSVFSKVPQLSSEQLGQYANQLNNAPKHILVHNINPTISNVSYNQKVSVSRPAYRFTSYIGNSTSEQANESQNVKREENNWVVDLVNSKKPQQVNYTNFQLQPAQTQSNQYQAQAGRKATLNCVIQAARSEGVPLFVLLGIQSKERGENGQINASNDLGHFQINTQHFRAGGIFSNIDMNLARHDGCLNATLAARVLRSRLQSNGSADFWTKAAAYHSWTPQLNAIYRNGTLKNKGLIEYSMQWKKWLELNGINPN</sequence>